<accession>A0A1Y5HUC5</accession>
<dbReference type="Proteomes" id="UP000227088">
    <property type="component" value="Unassembled WGS sequence"/>
</dbReference>
<dbReference type="InterPro" id="IPR007730">
    <property type="entry name" value="SPOR-like_dom"/>
</dbReference>
<dbReference type="PANTHER" id="PTHR38687">
    <property type="entry name" value="CELL DIVISION PROTEIN DEDD-RELATED"/>
    <property type="match status" value="1"/>
</dbReference>
<dbReference type="EMBL" id="MABE01000563">
    <property type="protein sequence ID" value="OUS39383.1"/>
    <property type="molecule type" value="Genomic_DNA"/>
</dbReference>
<organism evidence="3 4">
    <name type="scientific">Oleispira antarctica</name>
    <dbReference type="NCBI Taxonomy" id="188908"/>
    <lineage>
        <taxon>Bacteria</taxon>
        <taxon>Pseudomonadati</taxon>
        <taxon>Pseudomonadota</taxon>
        <taxon>Gammaproteobacteria</taxon>
        <taxon>Oceanospirillales</taxon>
        <taxon>Oceanospirillaceae</taxon>
        <taxon>Oleispira</taxon>
    </lineage>
</organism>
<gene>
    <name evidence="3" type="ORF">A9R00_09725</name>
</gene>
<dbReference type="GO" id="GO:0042834">
    <property type="term" value="F:peptidoglycan binding"/>
    <property type="evidence" value="ECO:0007669"/>
    <property type="project" value="InterPro"/>
</dbReference>
<dbReference type="InterPro" id="IPR052521">
    <property type="entry name" value="Cell_div_SPOR-domain"/>
</dbReference>
<dbReference type="GO" id="GO:0032153">
    <property type="term" value="C:cell division site"/>
    <property type="evidence" value="ECO:0007669"/>
    <property type="project" value="TreeGrafter"/>
</dbReference>
<feature type="domain" description="SPOR" evidence="2">
    <location>
        <begin position="102"/>
        <end position="179"/>
    </location>
</feature>
<dbReference type="Pfam" id="PF05036">
    <property type="entry name" value="SPOR"/>
    <property type="match status" value="1"/>
</dbReference>
<dbReference type="AlphaFoldDB" id="A0A1Y5HUC5"/>
<feature type="transmembrane region" description="Helical" evidence="1">
    <location>
        <begin position="6"/>
        <end position="27"/>
    </location>
</feature>
<sequence>MEGNLTARVLGAVVTVLAMALILPNVLEEKRLHDPLRSEIPAKPVTPDWVGKADSSRVRIELDALASGKFEKDITAPEPRVVKKDDPKILHDAGKLGSLDQSGAAVAWTLQVGAFKTSKNAISLRDKLRNNGFKAYILKNGDGSLDRVYVGPMIQRSKAEQTKASLREKMAIKGIRLQQYKPE</sequence>
<name>A0A1Y5HUC5_OLEAN</name>
<keyword evidence="1" id="KW-1133">Transmembrane helix</keyword>
<keyword evidence="1" id="KW-0472">Membrane</keyword>
<reference evidence="4" key="1">
    <citation type="journal article" date="2017" name="Proc. Natl. Acad. Sci. U.S.A.">
        <title>Simulation of Deepwater Horizon oil plume reveals substrate specialization within a complex community of hydrocarbon degraders.</title>
        <authorList>
            <person name="Hu P."/>
            <person name="Dubinsky E.A."/>
            <person name="Probst A.J."/>
            <person name="Wang J."/>
            <person name="Sieber C.M.K."/>
            <person name="Tom L.M."/>
            <person name="Gardinali P."/>
            <person name="Banfield J.F."/>
            <person name="Atlas R.M."/>
            <person name="Andersen G.L."/>
        </authorList>
    </citation>
    <scope>NUCLEOTIDE SEQUENCE [LARGE SCALE GENOMIC DNA]</scope>
</reference>
<dbReference type="Gene3D" id="3.30.70.1070">
    <property type="entry name" value="Sporulation related repeat"/>
    <property type="match status" value="1"/>
</dbReference>
<protein>
    <recommendedName>
        <fullName evidence="2">SPOR domain-containing protein</fullName>
    </recommendedName>
</protein>
<evidence type="ECO:0000256" key="1">
    <source>
        <dbReference type="SAM" id="Phobius"/>
    </source>
</evidence>
<keyword evidence="1" id="KW-0812">Transmembrane</keyword>
<evidence type="ECO:0000259" key="2">
    <source>
        <dbReference type="PROSITE" id="PS51724"/>
    </source>
</evidence>
<evidence type="ECO:0000313" key="3">
    <source>
        <dbReference type="EMBL" id="OUS39383.1"/>
    </source>
</evidence>
<dbReference type="SUPFAM" id="SSF110997">
    <property type="entry name" value="Sporulation related repeat"/>
    <property type="match status" value="1"/>
</dbReference>
<dbReference type="PROSITE" id="PS51724">
    <property type="entry name" value="SPOR"/>
    <property type="match status" value="1"/>
</dbReference>
<dbReference type="GO" id="GO:0032506">
    <property type="term" value="P:cytokinetic process"/>
    <property type="evidence" value="ECO:0007669"/>
    <property type="project" value="TreeGrafter"/>
</dbReference>
<comment type="caution">
    <text evidence="3">The sequence shown here is derived from an EMBL/GenBank/DDBJ whole genome shotgun (WGS) entry which is preliminary data.</text>
</comment>
<dbReference type="InterPro" id="IPR036680">
    <property type="entry name" value="SPOR-like_sf"/>
</dbReference>
<dbReference type="PANTHER" id="PTHR38687:SF1">
    <property type="entry name" value="CELL DIVISION PROTEIN DEDD"/>
    <property type="match status" value="1"/>
</dbReference>
<dbReference type="GO" id="GO:0030428">
    <property type="term" value="C:cell septum"/>
    <property type="evidence" value="ECO:0007669"/>
    <property type="project" value="TreeGrafter"/>
</dbReference>
<proteinExistence type="predicted"/>
<evidence type="ECO:0000313" key="4">
    <source>
        <dbReference type="Proteomes" id="UP000227088"/>
    </source>
</evidence>